<dbReference type="AlphaFoldDB" id="A0A8J5S7D6"/>
<feature type="region of interest" description="Disordered" evidence="1">
    <location>
        <begin position="1"/>
        <end position="85"/>
    </location>
</feature>
<evidence type="ECO:0000313" key="2">
    <source>
        <dbReference type="EMBL" id="KAG8066298.1"/>
    </source>
</evidence>
<evidence type="ECO:0000256" key="1">
    <source>
        <dbReference type="SAM" id="MobiDB-lite"/>
    </source>
</evidence>
<keyword evidence="3" id="KW-1185">Reference proteome</keyword>
<reference evidence="2" key="1">
    <citation type="journal article" date="2021" name="bioRxiv">
        <title>Whole Genome Assembly and Annotation of Northern Wild Rice, Zizania palustris L., Supports a Whole Genome Duplication in the Zizania Genus.</title>
        <authorList>
            <person name="Haas M."/>
            <person name="Kono T."/>
            <person name="Macchietto M."/>
            <person name="Millas R."/>
            <person name="McGilp L."/>
            <person name="Shao M."/>
            <person name="Duquette J."/>
            <person name="Hirsch C.N."/>
            <person name="Kimball J."/>
        </authorList>
    </citation>
    <scope>NUCLEOTIDE SEQUENCE</scope>
    <source>
        <tissue evidence="2">Fresh leaf tissue</tissue>
    </source>
</reference>
<feature type="compositionally biased region" description="Basic and acidic residues" evidence="1">
    <location>
        <begin position="1"/>
        <end position="14"/>
    </location>
</feature>
<protein>
    <submittedName>
        <fullName evidence="2">Uncharacterized protein</fullName>
    </submittedName>
</protein>
<proteinExistence type="predicted"/>
<sequence>MCKSERDRCSDDRANTTAAGGGGASNGDCESGSGRIDGTTRRAVRGRGRASARHAGRQAGRHPTHAWLLSWPDDDDDDDGHRPHA</sequence>
<comment type="caution">
    <text evidence="2">The sequence shown here is derived from an EMBL/GenBank/DDBJ whole genome shotgun (WGS) entry which is preliminary data.</text>
</comment>
<accession>A0A8J5S7D6</accession>
<name>A0A8J5S7D6_ZIZPA</name>
<dbReference type="EMBL" id="JAAALK010000285">
    <property type="protein sequence ID" value="KAG8066298.1"/>
    <property type="molecule type" value="Genomic_DNA"/>
</dbReference>
<evidence type="ECO:0000313" key="3">
    <source>
        <dbReference type="Proteomes" id="UP000729402"/>
    </source>
</evidence>
<organism evidence="2 3">
    <name type="scientific">Zizania palustris</name>
    <name type="common">Northern wild rice</name>
    <dbReference type="NCBI Taxonomy" id="103762"/>
    <lineage>
        <taxon>Eukaryota</taxon>
        <taxon>Viridiplantae</taxon>
        <taxon>Streptophyta</taxon>
        <taxon>Embryophyta</taxon>
        <taxon>Tracheophyta</taxon>
        <taxon>Spermatophyta</taxon>
        <taxon>Magnoliopsida</taxon>
        <taxon>Liliopsida</taxon>
        <taxon>Poales</taxon>
        <taxon>Poaceae</taxon>
        <taxon>BOP clade</taxon>
        <taxon>Oryzoideae</taxon>
        <taxon>Oryzeae</taxon>
        <taxon>Zizaniinae</taxon>
        <taxon>Zizania</taxon>
    </lineage>
</organism>
<dbReference type="Proteomes" id="UP000729402">
    <property type="component" value="Unassembled WGS sequence"/>
</dbReference>
<reference evidence="2" key="2">
    <citation type="submission" date="2021-02" db="EMBL/GenBank/DDBJ databases">
        <authorList>
            <person name="Kimball J.A."/>
            <person name="Haas M.W."/>
            <person name="Macchietto M."/>
            <person name="Kono T."/>
            <person name="Duquette J."/>
            <person name="Shao M."/>
        </authorList>
    </citation>
    <scope>NUCLEOTIDE SEQUENCE</scope>
    <source>
        <tissue evidence="2">Fresh leaf tissue</tissue>
    </source>
</reference>
<feature type="compositionally biased region" description="Basic residues" evidence="1">
    <location>
        <begin position="42"/>
        <end position="64"/>
    </location>
</feature>
<gene>
    <name evidence="2" type="ORF">GUJ93_ZPchr0004g40416</name>
</gene>